<proteinExistence type="predicted"/>
<name>A0ACD0NTK4_9BASI</name>
<organism evidence="1 2">
    <name type="scientific">Violaceomyces palustris</name>
    <dbReference type="NCBI Taxonomy" id="1673888"/>
    <lineage>
        <taxon>Eukaryota</taxon>
        <taxon>Fungi</taxon>
        <taxon>Dikarya</taxon>
        <taxon>Basidiomycota</taxon>
        <taxon>Ustilaginomycotina</taxon>
        <taxon>Ustilaginomycetes</taxon>
        <taxon>Violaceomycetales</taxon>
        <taxon>Violaceomycetaceae</taxon>
        <taxon>Violaceomyces</taxon>
    </lineage>
</organism>
<keyword evidence="2" id="KW-1185">Reference proteome</keyword>
<reference evidence="1 2" key="1">
    <citation type="journal article" date="2018" name="Mol. Biol. Evol.">
        <title>Broad Genomic Sampling Reveals a Smut Pathogenic Ancestry of the Fungal Clade Ustilaginomycotina.</title>
        <authorList>
            <person name="Kijpornyongpan T."/>
            <person name="Mondo S.J."/>
            <person name="Barry K."/>
            <person name="Sandor L."/>
            <person name="Lee J."/>
            <person name="Lipzen A."/>
            <person name="Pangilinan J."/>
            <person name="LaButti K."/>
            <person name="Hainaut M."/>
            <person name="Henrissat B."/>
            <person name="Grigoriev I.V."/>
            <person name="Spatafora J.W."/>
            <person name="Aime M.C."/>
        </authorList>
    </citation>
    <scope>NUCLEOTIDE SEQUENCE [LARGE SCALE GENOMIC DNA]</scope>
    <source>
        <strain evidence="1 2">SA 807</strain>
    </source>
</reference>
<evidence type="ECO:0000313" key="2">
    <source>
        <dbReference type="Proteomes" id="UP000245626"/>
    </source>
</evidence>
<sequence>MTSSPRLSSSFSPELGPLRDSASRDRDKDGLATKLSKWRAASHIGSVVDDWPMYSANGDDYVIGDVIGFGASSVVHQGIFRPLGKACAIKIIDLEAYGRDTEELRRETQLMSLSKHPNVLRVRGCWVSGSKLHIATRLMSSGSMLDIMRFSYSEGFDEVVIATVLKQALEGLTYLHVNGWLHRDLKAANMLVDEDGTVLLGDFGVGVFVGESDKNSNPVSTEGKRKSFVGTPCWMAPEVIERKHYGTKADIWSFGITALELAQGRAPYSRLNPVKVLMRTMQDEPPQLDRNGNAHKYSKIMEDFVRLCLQKDPSKRPSADKLLGHAFFKQARPPKYLVTAILVGLPPLAERQEKRRRMSVISMREIQSWDFGSLSSKTATPSLERGDPFRNFSGIVSLPSPHGSVRSMKLVSIDGQHVLATEDDEDSVDKVAQAFMGRFTIDRNRSSDGASHRKSVSFESLDAARIGQGEDGTPFGGSSLPPIGEKSTPLAGASLLDNENEIPPLQLSEDRGKMESEGDGDHLEETKNPVGGLQSSNSSGNSGSDSSPRNDGSESSSPRPETSTPRTSSAPSSVAATEPEKVSGSKIILQRVMSGAAGGGGKNKADGNNVKRESVLGKFFRGSKR</sequence>
<dbReference type="Proteomes" id="UP000245626">
    <property type="component" value="Unassembled WGS sequence"/>
</dbReference>
<gene>
    <name evidence="1" type="ORF">IE53DRAFT_375249</name>
</gene>
<protein>
    <submittedName>
        <fullName evidence="1">Kinase-like protein</fullName>
    </submittedName>
</protein>
<evidence type="ECO:0000313" key="1">
    <source>
        <dbReference type="EMBL" id="PWN49154.1"/>
    </source>
</evidence>
<dbReference type="EMBL" id="KZ820090">
    <property type="protein sequence ID" value="PWN49154.1"/>
    <property type="molecule type" value="Genomic_DNA"/>
</dbReference>
<accession>A0ACD0NTK4</accession>